<dbReference type="Gene3D" id="3.30.540.10">
    <property type="entry name" value="Fructose-1,6-Bisphosphatase, subunit A, domain 1"/>
    <property type="match status" value="1"/>
</dbReference>
<dbReference type="EMBL" id="LLXU01000072">
    <property type="protein sequence ID" value="KRG43924.1"/>
    <property type="molecule type" value="Genomic_DNA"/>
</dbReference>
<dbReference type="STRING" id="676599.ARC20_08920"/>
<protein>
    <recommendedName>
        <fullName evidence="11">Inositol-1-monophosphatase</fullName>
        <ecNumber evidence="11">3.1.3.25</ecNumber>
    </recommendedName>
</protein>
<evidence type="ECO:0000256" key="3">
    <source>
        <dbReference type="ARBA" id="ARBA00009759"/>
    </source>
</evidence>
<dbReference type="PANTHER" id="PTHR20854:SF4">
    <property type="entry name" value="INOSITOL-1-MONOPHOSPHATASE-RELATED"/>
    <property type="match status" value="1"/>
</dbReference>
<dbReference type="OrthoDB" id="9785695at2"/>
<comment type="function">
    <text evidence="8">Part of the processive rRNA transcription and antitermination complex (rrnTAC). The complex forms an RNA-chaperone ring around the RNA exit tunnel of RNA polymerase (RNAP). It supports rapid transcription and antitermination of rRNA operons, cotranscriptional rRNA folding, and annealing of distal rRNA regions to allow correct ribosome biogenesis. This subunit may play a central role in organizing the structure.</text>
</comment>
<keyword evidence="5 11" id="KW-0378">Hydrolase</keyword>
<dbReference type="InterPro" id="IPR000760">
    <property type="entry name" value="Inositol_monophosphatase-like"/>
</dbReference>
<dbReference type="PANTHER" id="PTHR20854">
    <property type="entry name" value="INOSITOL MONOPHOSPHATASE"/>
    <property type="match status" value="1"/>
</dbReference>
<evidence type="ECO:0000256" key="11">
    <source>
        <dbReference type="RuleBase" id="RU364068"/>
    </source>
</evidence>
<dbReference type="InterPro" id="IPR020550">
    <property type="entry name" value="Inositol_monophosphatase_CS"/>
</dbReference>
<dbReference type="GO" id="GO:0031564">
    <property type="term" value="P:transcription antitermination"/>
    <property type="evidence" value="ECO:0007669"/>
    <property type="project" value="UniProtKB-KW"/>
</dbReference>
<dbReference type="InterPro" id="IPR033942">
    <property type="entry name" value="IMPase"/>
</dbReference>
<organism evidence="12 13">
    <name type="scientific">Stenotrophomonas panacihumi</name>
    <dbReference type="NCBI Taxonomy" id="676599"/>
    <lineage>
        <taxon>Bacteria</taxon>
        <taxon>Pseudomonadati</taxon>
        <taxon>Pseudomonadota</taxon>
        <taxon>Gammaproteobacteria</taxon>
        <taxon>Lysobacterales</taxon>
        <taxon>Lysobacteraceae</taxon>
        <taxon>Stenotrophomonas</taxon>
    </lineage>
</organism>
<gene>
    <name evidence="12" type="ORF">ARC20_08920</name>
</gene>
<dbReference type="FunFam" id="3.30.540.10:FF:000017">
    <property type="entry name" value="Inositol-1-monophosphatase"/>
    <property type="match status" value="1"/>
</dbReference>
<evidence type="ECO:0000256" key="2">
    <source>
        <dbReference type="ARBA" id="ARBA00001946"/>
    </source>
</evidence>
<accession>A0A0R0ASA4</accession>
<dbReference type="GO" id="GO:0008934">
    <property type="term" value="F:inositol monophosphate 1-phosphatase activity"/>
    <property type="evidence" value="ECO:0007669"/>
    <property type="project" value="InterPro"/>
</dbReference>
<feature type="binding site" evidence="10">
    <location>
        <position position="86"/>
    </location>
    <ligand>
        <name>Mg(2+)</name>
        <dbReference type="ChEBI" id="CHEBI:18420"/>
        <label>1</label>
        <note>catalytic</note>
    </ligand>
</feature>
<dbReference type="GO" id="GO:0046854">
    <property type="term" value="P:phosphatidylinositol phosphate biosynthetic process"/>
    <property type="evidence" value="ECO:0007669"/>
    <property type="project" value="InterPro"/>
</dbReference>
<dbReference type="EC" id="3.1.3.25" evidence="11"/>
<proteinExistence type="inferred from homology"/>
<evidence type="ECO:0000256" key="4">
    <source>
        <dbReference type="ARBA" id="ARBA00022723"/>
    </source>
</evidence>
<dbReference type="FunFam" id="3.40.190.80:FF:000002">
    <property type="entry name" value="Inositol-1-monophosphatase"/>
    <property type="match status" value="1"/>
</dbReference>
<comment type="cofactor">
    <cofactor evidence="2 10 11">
        <name>Mg(2+)</name>
        <dbReference type="ChEBI" id="CHEBI:18420"/>
    </cofactor>
</comment>
<evidence type="ECO:0000313" key="12">
    <source>
        <dbReference type="EMBL" id="KRG43924.1"/>
    </source>
</evidence>
<dbReference type="InterPro" id="IPR022337">
    <property type="entry name" value="Inositol_monophosphatase_SuhB"/>
</dbReference>
<dbReference type="GO" id="GO:0006020">
    <property type="term" value="P:inositol metabolic process"/>
    <property type="evidence" value="ECO:0007669"/>
    <property type="project" value="TreeGrafter"/>
</dbReference>
<dbReference type="AlphaFoldDB" id="A0A0R0ASA4"/>
<dbReference type="SUPFAM" id="SSF56655">
    <property type="entry name" value="Carbohydrate phosphatase"/>
    <property type="match status" value="1"/>
</dbReference>
<feature type="binding site" evidence="10">
    <location>
        <position position="68"/>
    </location>
    <ligand>
        <name>Mg(2+)</name>
        <dbReference type="ChEBI" id="CHEBI:18420"/>
        <label>1</label>
        <note>catalytic</note>
    </ligand>
</feature>
<dbReference type="PRINTS" id="PR01959">
    <property type="entry name" value="SBIMPHPHTASE"/>
</dbReference>
<comment type="catalytic activity">
    <reaction evidence="1 11">
        <text>a myo-inositol phosphate + H2O = myo-inositol + phosphate</text>
        <dbReference type="Rhea" id="RHEA:24056"/>
        <dbReference type="ChEBI" id="CHEBI:15377"/>
        <dbReference type="ChEBI" id="CHEBI:17268"/>
        <dbReference type="ChEBI" id="CHEBI:43474"/>
        <dbReference type="ChEBI" id="CHEBI:84139"/>
        <dbReference type="EC" id="3.1.3.25"/>
    </reaction>
</comment>
<keyword evidence="13" id="KW-1185">Reference proteome</keyword>
<dbReference type="PRINTS" id="PR00377">
    <property type="entry name" value="IMPHPHTASES"/>
</dbReference>
<evidence type="ECO:0000256" key="9">
    <source>
        <dbReference type="ARBA" id="ARBA00063608"/>
    </source>
</evidence>
<feature type="binding site" evidence="10">
    <location>
        <position position="212"/>
    </location>
    <ligand>
        <name>Mg(2+)</name>
        <dbReference type="ChEBI" id="CHEBI:18420"/>
        <label>1</label>
        <note>catalytic</note>
    </ligand>
</feature>
<evidence type="ECO:0000313" key="13">
    <source>
        <dbReference type="Proteomes" id="UP000051802"/>
    </source>
</evidence>
<dbReference type="InterPro" id="IPR020583">
    <property type="entry name" value="Inositol_monoP_metal-BS"/>
</dbReference>
<keyword evidence="6" id="KW-0889">Transcription antitermination</keyword>
<comment type="caution">
    <text evidence="12">The sequence shown here is derived from an EMBL/GenBank/DDBJ whole genome shotgun (WGS) entry which is preliminary data.</text>
</comment>
<comment type="similarity">
    <text evidence="3 11">Belongs to the inositol monophosphatase superfamily.</text>
</comment>
<dbReference type="PROSITE" id="PS00630">
    <property type="entry name" value="IMP_2"/>
    <property type="match status" value="1"/>
</dbReference>
<dbReference type="Gene3D" id="3.40.190.80">
    <property type="match status" value="1"/>
</dbReference>
<sequence>MQKPAVTVMVKAARLAGNVLLRNINKLEALNVVQKGRMDYASEVDADAEKVIVKELKRAYPEYGVLGEEGGVQGKSGRYMWVIDPLDGTSNYLRGFPHYCVSIALVENGEPLDAVIFDPLRNELFTASRGAGAVLNDRRIRVTDRKDLEGAMIHTGFPPRERARASSQLKCVDTLLTQAEDIRRTGSAALDLAYVACGRADAYFEAGVKAWDIAAGVLLVREAGGRVCDFKGATPARMDDKGPDARQLVAGNIKVSEALQKVIVNTGYAAEFDAKF</sequence>
<feature type="binding site" evidence="10">
    <location>
        <position position="84"/>
    </location>
    <ligand>
        <name>Mg(2+)</name>
        <dbReference type="ChEBI" id="CHEBI:18420"/>
        <label>1</label>
        <note>catalytic</note>
    </ligand>
</feature>
<keyword evidence="6" id="KW-0804">Transcription</keyword>
<evidence type="ECO:0000256" key="7">
    <source>
        <dbReference type="ARBA" id="ARBA00022842"/>
    </source>
</evidence>
<keyword evidence="6" id="KW-0805">Transcription regulation</keyword>
<evidence type="ECO:0000256" key="5">
    <source>
        <dbReference type="ARBA" id="ARBA00022801"/>
    </source>
</evidence>
<name>A0A0R0ASA4_9GAMM</name>
<evidence type="ECO:0000256" key="8">
    <source>
        <dbReference type="ARBA" id="ARBA00058693"/>
    </source>
</evidence>
<keyword evidence="7 10" id="KW-0460">Magnesium</keyword>
<dbReference type="PROSITE" id="PS00629">
    <property type="entry name" value="IMP_1"/>
    <property type="match status" value="1"/>
</dbReference>
<dbReference type="GO" id="GO:0007165">
    <property type="term" value="P:signal transduction"/>
    <property type="evidence" value="ECO:0007669"/>
    <property type="project" value="TreeGrafter"/>
</dbReference>
<dbReference type="Pfam" id="PF00459">
    <property type="entry name" value="Inositol_P"/>
    <property type="match status" value="1"/>
</dbReference>
<keyword evidence="4 10" id="KW-0479">Metal-binding</keyword>
<reference evidence="12 13" key="1">
    <citation type="submission" date="2015-10" db="EMBL/GenBank/DDBJ databases">
        <title>Genome sequencing and analysis of members of genus Stenotrophomonas.</title>
        <authorList>
            <person name="Patil P.P."/>
            <person name="Midha S."/>
            <person name="Patil P.B."/>
        </authorList>
    </citation>
    <scope>NUCLEOTIDE SEQUENCE [LARGE SCALE GENOMIC DNA]</scope>
    <source>
        <strain evidence="12 13">JCM 16536</strain>
    </source>
</reference>
<dbReference type="RefSeq" id="WP_057646245.1">
    <property type="nucleotide sequence ID" value="NZ_LLXU01000072.1"/>
</dbReference>
<dbReference type="CDD" id="cd01639">
    <property type="entry name" value="IMPase"/>
    <property type="match status" value="1"/>
</dbReference>
<evidence type="ECO:0000256" key="10">
    <source>
        <dbReference type="PIRSR" id="PIRSR600760-2"/>
    </source>
</evidence>
<evidence type="ECO:0000256" key="1">
    <source>
        <dbReference type="ARBA" id="ARBA00001033"/>
    </source>
</evidence>
<feature type="binding site" evidence="10">
    <location>
        <position position="87"/>
    </location>
    <ligand>
        <name>Mg(2+)</name>
        <dbReference type="ChEBI" id="CHEBI:18420"/>
        <label>1</label>
        <note>catalytic</note>
    </ligand>
</feature>
<comment type="subunit">
    <text evidence="9">Homodimer. The rRNA transcription and antitermination complex (rrnTAC) consists of RNA polymerase (RNAP), NusA, NusB, NusE (rpsJ), NusG, SubB, ribosomal protein S4, DNA and precursor rRNA; S4 is more flexible than other subunits.</text>
</comment>
<dbReference type="GO" id="GO:0046872">
    <property type="term" value="F:metal ion binding"/>
    <property type="evidence" value="ECO:0007669"/>
    <property type="project" value="UniProtKB-KW"/>
</dbReference>
<dbReference type="Proteomes" id="UP000051802">
    <property type="component" value="Unassembled WGS sequence"/>
</dbReference>
<evidence type="ECO:0000256" key="6">
    <source>
        <dbReference type="ARBA" id="ARBA00022814"/>
    </source>
</evidence>